<reference evidence="7 8" key="1">
    <citation type="submission" date="2024-03" db="EMBL/GenBank/DDBJ databases">
        <title>Sequence of Lycoming College Course Isolates.</title>
        <authorList>
            <person name="Plotts O."/>
            <person name="Newman J."/>
        </authorList>
    </citation>
    <scope>NUCLEOTIDE SEQUENCE [LARGE SCALE GENOMIC DNA]</scope>
    <source>
        <strain evidence="7 8">CJB-3</strain>
    </source>
</reference>
<dbReference type="Pfam" id="PF00708">
    <property type="entry name" value="Acylphosphatase"/>
    <property type="match status" value="1"/>
</dbReference>
<feature type="active site" evidence="4">
    <location>
        <position position="38"/>
    </location>
</feature>
<dbReference type="Proteomes" id="UP001378956">
    <property type="component" value="Unassembled WGS sequence"/>
</dbReference>
<evidence type="ECO:0000259" key="6">
    <source>
        <dbReference type="PROSITE" id="PS51160"/>
    </source>
</evidence>
<comment type="similarity">
    <text evidence="1 5">Belongs to the acylphosphatase family.</text>
</comment>
<evidence type="ECO:0000256" key="4">
    <source>
        <dbReference type="PROSITE-ProRule" id="PRU00520"/>
    </source>
</evidence>
<evidence type="ECO:0000256" key="2">
    <source>
        <dbReference type="ARBA" id="ARBA00012150"/>
    </source>
</evidence>
<dbReference type="PROSITE" id="PS00150">
    <property type="entry name" value="ACYLPHOSPHATASE_1"/>
    <property type="match status" value="1"/>
</dbReference>
<organism evidence="7 8">
    <name type="scientific">Pedobacter panaciterrae</name>
    <dbReference type="NCBI Taxonomy" id="363849"/>
    <lineage>
        <taxon>Bacteria</taxon>
        <taxon>Pseudomonadati</taxon>
        <taxon>Bacteroidota</taxon>
        <taxon>Sphingobacteriia</taxon>
        <taxon>Sphingobacteriales</taxon>
        <taxon>Sphingobacteriaceae</taxon>
        <taxon>Pedobacter</taxon>
    </lineage>
</organism>
<evidence type="ECO:0000313" key="8">
    <source>
        <dbReference type="Proteomes" id="UP001378956"/>
    </source>
</evidence>
<dbReference type="InterPro" id="IPR001792">
    <property type="entry name" value="Acylphosphatase-like_dom"/>
</dbReference>
<evidence type="ECO:0000256" key="1">
    <source>
        <dbReference type="ARBA" id="ARBA00005614"/>
    </source>
</evidence>
<feature type="active site" evidence="4">
    <location>
        <position position="20"/>
    </location>
</feature>
<dbReference type="PANTHER" id="PTHR47268:SF4">
    <property type="entry name" value="ACYLPHOSPHATASE"/>
    <property type="match status" value="1"/>
</dbReference>
<dbReference type="EMBL" id="JBBEUB010000011">
    <property type="protein sequence ID" value="MEJ2905310.1"/>
    <property type="molecule type" value="Genomic_DNA"/>
</dbReference>
<dbReference type="PANTHER" id="PTHR47268">
    <property type="entry name" value="ACYLPHOSPHATASE"/>
    <property type="match status" value="1"/>
</dbReference>
<keyword evidence="4" id="KW-0378">Hydrolase</keyword>
<dbReference type="InterPro" id="IPR017968">
    <property type="entry name" value="Acylphosphatase_CS"/>
</dbReference>
<gene>
    <name evidence="7" type="ORF">WAE58_22880</name>
</gene>
<dbReference type="InterPro" id="IPR036046">
    <property type="entry name" value="Acylphosphatase-like_dom_sf"/>
</dbReference>
<proteinExistence type="inferred from homology"/>
<evidence type="ECO:0000256" key="5">
    <source>
        <dbReference type="RuleBase" id="RU004168"/>
    </source>
</evidence>
<dbReference type="SUPFAM" id="SSF54975">
    <property type="entry name" value="Acylphosphatase/BLUF domain-like"/>
    <property type="match status" value="1"/>
</dbReference>
<keyword evidence="8" id="KW-1185">Reference proteome</keyword>
<sequence length="92" mass="10316">METKHIDIKITGKVQGVSFRATTKAVADQMGIRGMVRNEKDGSLYLEAEGDDTLLEVFVEWCNEGPDRAKIENVAVTPGEVKNYQNFEIIKK</sequence>
<evidence type="ECO:0000256" key="3">
    <source>
        <dbReference type="ARBA" id="ARBA00047645"/>
    </source>
</evidence>
<name>A0ABU8NSS7_9SPHI</name>
<dbReference type="PROSITE" id="PS51160">
    <property type="entry name" value="ACYLPHOSPHATASE_3"/>
    <property type="match status" value="1"/>
</dbReference>
<protein>
    <recommendedName>
        <fullName evidence="2 4">acylphosphatase</fullName>
        <ecNumber evidence="2 4">3.6.1.7</ecNumber>
    </recommendedName>
</protein>
<dbReference type="InterPro" id="IPR020456">
    <property type="entry name" value="Acylphosphatase"/>
</dbReference>
<dbReference type="EC" id="3.6.1.7" evidence="2 4"/>
<accession>A0ABU8NSS7</accession>
<feature type="domain" description="Acylphosphatase-like" evidence="6">
    <location>
        <begin position="5"/>
        <end position="91"/>
    </location>
</feature>
<comment type="caution">
    <text evidence="7">The sequence shown here is derived from an EMBL/GenBank/DDBJ whole genome shotgun (WGS) entry which is preliminary data.</text>
</comment>
<dbReference type="Gene3D" id="3.30.70.100">
    <property type="match status" value="1"/>
</dbReference>
<dbReference type="RefSeq" id="WP_172661950.1">
    <property type="nucleotide sequence ID" value="NZ_CBFGNQ010000009.1"/>
</dbReference>
<evidence type="ECO:0000313" key="7">
    <source>
        <dbReference type="EMBL" id="MEJ2905310.1"/>
    </source>
</evidence>
<comment type="catalytic activity">
    <reaction evidence="3 4">
        <text>an acyl phosphate + H2O = a carboxylate + phosphate + H(+)</text>
        <dbReference type="Rhea" id="RHEA:14965"/>
        <dbReference type="ChEBI" id="CHEBI:15377"/>
        <dbReference type="ChEBI" id="CHEBI:15378"/>
        <dbReference type="ChEBI" id="CHEBI:29067"/>
        <dbReference type="ChEBI" id="CHEBI:43474"/>
        <dbReference type="ChEBI" id="CHEBI:59918"/>
        <dbReference type="EC" id="3.6.1.7"/>
    </reaction>
</comment>